<accession>A0A8S1PBB8</accession>
<evidence type="ECO:0000313" key="2">
    <source>
        <dbReference type="Proteomes" id="UP000688137"/>
    </source>
</evidence>
<keyword evidence="2" id="KW-1185">Reference proteome</keyword>
<dbReference type="AlphaFoldDB" id="A0A8S1PBB8"/>
<dbReference type="Proteomes" id="UP000688137">
    <property type="component" value="Unassembled WGS sequence"/>
</dbReference>
<protein>
    <submittedName>
        <fullName evidence="1">Uncharacterized protein</fullName>
    </submittedName>
</protein>
<evidence type="ECO:0000313" key="1">
    <source>
        <dbReference type="EMBL" id="CAD8100194.1"/>
    </source>
</evidence>
<reference evidence="1" key="1">
    <citation type="submission" date="2021-01" db="EMBL/GenBank/DDBJ databases">
        <authorList>
            <consortium name="Genoscope - CEA"/>
            <person name="William W."/>
        </authorList>
    </citation>
    <scope>NUCLEOTIDE SEQUENCE</scope>
</reference>
<organism evidence="1 2">
    <name type="scientific">Paramecium primaurelia</name>
    <dbReference type="NCBI Taxonomy" id="5886"/>
    <lineage>
        <taxon>Eukaryota</taxon>
        <taxon>Sar</taxon>
        <taxon>Alveolata</taxon>
        <taxon>Ciliophora</taxon>
        <taxon>Intramacronucleata</taxon>
        <taxon>Oligohymenophorea</taxon>
        <taxon>Peniculida</taxon>
        <taxon>Parameciidae</taxon>
        <taxon>Paramecium</taxon>
    </lineage>
</organism>
<proteinExistence type="predicted"/>
<comment type="caution">
    <text evidence="1">The sequence shown here is derived from an EMBL/GenBank/DDBJ whole genome shotgun (WGS) entry which is preliminary data.</text>
</comment>
<name>A0A8S1PBB8_PARPR</name>
<dbReference type="EMBL" id="CAJJDM010000114">
    <property type="protein sequence ID" value="CAD8100194.1"/>
    <property type="molecule type" value="Genomic_DNA"/>
</dbReference>
<gene>
    <name evidence="1" type="ORF">PPRIM_AZ9-3.1.T1110177</name>
</gene>
<sequence>MKKMENSVQCIFETKCSFGCDDSRSDLVSQCIKKWRFLDNECIPTRQYFIQFSTSIRMNQVYGLKVDLMNHFTIKINELDLIIMEIGQKQLIADDIISSIIIQIQVQCLEKSQYQASQKL</sequence>